<dbReference type="RefSeq" id="XP_031917774.1">
    <property type="nucleotide sequence ID" value="XM_032052266.1"/>
</dbReference>
<evidence type="ECO:0000313" key="2">
    <source>
        <dbReference type="Proteomes" id="UP000325672"/>
    </source>
</evidence>
<dbReference type="GeneID" id="43636476"/>
<evidence type="ECO:0000313" key="1">
    <source>
        <dbReference type="EMBL" id="KAE8141711.1"/>
    </source>
</evidence>
<dbReference type="AlphaFoldDB" id="A0A5N6T690"/>
<accession>A0A5N6T690</accession>
<protein>
    <submittedName>
        <fullName evidence="1">Uncharacterized protein</fullName>
    </submittedName>
</protein>
<keyword evidence="2" id="KW-1185">Reference proteome</keyword>
<proteinExistence type="predicted"/>
<reference evidence="1 2" key="1">
    <citation type="submission" date="2019-04" db="EMBL/GenBank/DDBJ databases">
        <title>Friends and foes A comparative genomics study of 23 Aspergillus species from section Flavi.</title>
        <authorList>
            <consortium name="DOE Joint Genome Institute"/>
            <person name="Kjaerbolling I."/>
            <person name="Vesth T."/>
            <person name="Frisvad J.C."/>
            <person name="Nybo J.L."/>
            <person name="Theobald S."/>
            <person name="Kildgaard S."/>
            <person name="Isbrandt T."/>
            <person name="Kuo A."/>
            <person name="Sato A."/>
            <person name="Lyhne E.K."/>
            <person name="Kogle M.E."/>
            <person name="Wiebenga A."/>
            <person name="Kun R.S."/>
            <person name="Lubbers R.J."/>
            <person name="Makela M.R."/>
            <person name="Barry K."/>
            <person name="Chovatia M."/>
            <person name="Clum A."/>
            <person name="Daum C."/>
            <person name="Haridas S."/>
            <person name="He G."/>
            <person name="LaButti K."/>
            <person name="Lipzen A."/>
            <person name="Mondo S."/>
            <person name="Riley R."/>
            <person name="Salamov A."/>
            <person name="Simmons B.A."/>
            <person name="Magnuson J.K."/>
            <person name="Henrissat B."/>
            <person name="Mortensen U.H."/>
            <person name="Larsen T.O."/>
            <person name="Devries R.P."/>
            <person name="Grigoriev I.V."/>
            <person name="Machida M."/>
            <person name="Baker S.E."/>
            <person name="Andersen M.R."/>
        </authorList>
    </citation>
    <scope>NUCLEOTIDE SEQUENCE [LARGE SCALE GENOMIC DNA]</scope>
    <source>
        <strain evidence="1 2">CBS 117625</strain>
    </source>
</reference>
<dbReference type="Proteomes" id="UP000325672">
    <property type="component" value="Unassembled WGS sequence"/>
</dbReference>
<sequence>MQISRNALKDEHGRQPSALEQLTASDSLENGIHVFAAAAIGKLVNSLATKMVHLLTAIGPCRNMRLALYWPSCFGI</sequence>
<dbReference type="EMBL" id="ML743557">
    <property type="protein sequence ID" value="KAE8141711.1"/>
    <property type="molecule type" value="Genomic_DNA"/>
</dbReference>
<gene>
    <name evidence="1" type="ORF">BDV38DRAFT_191070</name>
</gene>
<name>A0A5N6T690_ASPPS</name>
<organism evidence="1 2">
    <name type="scientific">Aspergillus pseudotamarii</name>
    <dbReference type="NCBI Taxonomy" id="132259"/>
    <lineage>
        <taxon>Eukaryota</taxon>
        <taxon>Fungi</taxon>
        <taxon>Dikarya</taxon>
        <taxon>Ascomycota</taxon>
        <taxon>Pezizomycotina</taxon>
        <taxon>Eurotiomycetes</taxon>
        <taxon>Eurotiomycetidae</taxon>
        <taxon>Eurotiales</taxon>
        <taxon>Aspergillaceae</taxon>
        <taxon>Aspergillus</taxon>
        <taxon>Aspergillus subgen. Circumdati</taxon>
    </lineage>
</organism>